<dbReference type="PATRIC" id="fig|186490.8.peg.196"/>
<dbReference type="PANTHER" id="PTHR33505:SF4">
    <property type="entry name" value="PROTEIN PREY, MITOCHONDRIAL"/>
    <property type="match status" value="1"/>
</dbReference>
<dbReference type="EMBL" id="CP011787">
    <property type="protein sequence ID" value="AKZ65811.1"/>
    <property type="molecule type" value="Genomic_DNA"/>
</dbReference>
<dbReference type="PANTHER" id="PTHR33505">
    <property type="entry name" value="ZGC:162634"/>
    <property type="match status" value="1"/>
</dbReference>
<dbReference type="GO" id="GO:0005829">
    <property type="term" value="C:cytosol"/>
    <property type="evidence" value="ECO:0007669"/>
    <property type="project" value="TreeGrafter"/>
</dbReference>
<dbReference type="InterPro" id="IPR005651">
    <property type="entry name" value="Trm112-like"/>
</dbReference>
<dbReference type="FunFam" id="2.20.25.10:FF:000002">
    <property type="entry name" value="UPF0434 protein YcaR"/>
    <property type="match status" value="1"/>
</dbReference>
<dbReference type="HAMAP" id="MF_01187">
    <property type="entry name" value="UPF0434"/>
    <property type="match status" value="1"/>
</dbReference>
<dbReference type="KEGG" id="bcig:AB162_209"/>
<gene>
    <name evidence="2" type="primary">ycaR</name>
    <name evidence="2" type="ORF">AB162_209</name>
</gene>
<reference evidence="2 3" key="1">
    <citation type="submission" date="2015-06" db="EMBL/GenBank/DDBJ databases">
        <title>Lineage-specific patterns of genome deterioration in obligate symbionts.</title>
        <authorList>
            <person name="Bennett G.M."/>
            <person name="McCutcheon J.P."/>
            <person name="McDonald B.R."/>
            <person name="Moran N.A."/>
        </authorList>
    </citation>
    <scope>NUCLEOTIDE SEQUENCE [LARGE SCALE GENOMIC DNA]</scope>
    <source>
        <strain evidence="2 3">B-GSS</strain>
    </source>
</reference>
<name>A0A0K2BK62_9GAMM</name>
<evidence type="ECO:0000256" key="1">
    <source>
        <dbReference type="HAMAP-Rule" id="MF_01187"/>
    </source>
</evidence>
<protein>
    <recommendedName>
        <fullName evidence="1">UPF0434 protein AB162_209</fullName>
    </recommendedName>
</protein>
<proteinExistence type="inferred from homology"/>
<evidence type="ECO:0000313" key="3">
    <source>
        <dbReference type="Proteomes" id="UP000056466"/>
    </source>
</evidence>
<dbReference type="OrthoDB" id="9812205at2"/>
<evidence type="ECO:0000313" key="2">
    <source>
        <dbReference type="EMBL" id="AKZ65811.1"/>
    </source>
</evidence>
<dbReference type="AlphaFoldDB" id="A0A0K2BK62"/>
<keyword evidence="3" id="KW-1185">Reference proteome</keyword>
<dbReference type="RefSeq" id="WP_082239273.1">
    <property type="nucleotide sequence ID" value="NZ_CP011787.1"/>
</dbReference>
<sequence>MDYRLLDIIACPVCNGKLYLNKKYNELICKFDELAYPIRANIPVLLTNEARVIIK</sequence>
<dbReference type="Gene3D" id="2.20.25.10">
    <property type="match status" value="1"/>
</dbReference>
<comment type="similarity">
    <text evidence="1">Belongs to the UPF0434 family.</text>
</comment>
<dbReference type="SUPFAM" id="SSF158997">
    <property type="entry name" value="Trm112p-like"/>
    <property type="match status" value="1"/>
</dbReference>
<dbReference type="Proteomes" id="UP000056466">
    <property type="component" value="Chromosome"/>
</dbReference>
<organism evidence="2 3">
    <name type="scientific">Candidatus Palibaumannia cicadellinicola</name>
    <dbReference type="NCBI Taxonomy" id="186490"/>
    <lineage>
        <taxon>Bacteria</taxon>
        <taxon>Pseudomonadati</taxon>
        <taxon>Pseudomonadota</taxon>
        <taxon>Gammaproteobacteria</taxon>
        <taxon>Candidatus Palibaumannia</taxon>
    </lineage>
</organism>
<accession>A0A0K2BK62</accession>
<dbReference type="Pfam" id="PF03966">
    <property type="entry name" value="Trm112p"/>
    <property type="match status" value="1"/>
</dbReference>